<proteinExistence type="predicted"/>
<gene>
    <name evidence="2" type="ORF">JHW45_03735</name>
</gene>
<evidence type="ECO:0000259" key="1">
    <source>
        <dbReference type="Pfam" id="PF12680"/>
    </source>
</evidence>
<evidence type="ECO:0000313" key="2">
    <source>
        <dbReference type="EMBL" id="WCR11511.1"/>
    </source>
</evidence>
<dbReference type="PANTHER" id="PTHR38436:SF1">
    <property type="entry name" value="ESTER CYCLASE"/>
    <property type="match status" value="1"/>
</dbReference>
<organism evidence="2 3">
    <name type="scientific">Paracoccus stylophorae</name>
    <dbReference type="NCBI Taxonomy" id="659350"/>
    <lineage>
        <taxon>Bacteria</taxon>
        <taxon>Pseudomonadati</taxon>
        <taxon>Pseudomonadota</taxon>
        <taxon>Alphaproteobacteria</taxon>
        <taxon>Rhodobacterales</taxon>
        <taxon>Paracoccaceae</taxon>
        <taxon>Paracoccus</taxon>
    </lineage>
</organism>
<feature type="domain" description="SnoaL-like" evidence="1">
    <location>
        <begin position="30"/>
        <end position="152"/>
    </location>
</feature>
<sequence length="355" mass="40578">MHTDKSVIGEKSVDNSESAADAIARAKRLIRHYYAALDKADGPQLADAMVRFCAEDLVWRGFHPFNELTGPRAVADQFWTPLKSALRHMQRRMDLFFAGRNEIDGFQSVWVASMGHLMGLFDRPWLGIPPTRRIAMLRYAAFHKIEGDRIVETAMFFDIPHLMVQAGLHPFPPQTAAHLVQPGPMTHDGLLFDEQPPDEGRRTLAAIDFMLNDVATWKNPDEIALVDELRRSWNEDMIWWGPEGIGATYTLERYAEQHSGPFRAAFRDRRFNGHLCRMAEGRFGGFFGWPNLTLTPTGGFMGMPGSDRPGDMRVIDMYRRDGDKLSENWIFIDLLHFWKQQGLDVLDRMQSLSGR</sequence>
<dbReference type="Gene3D" id="3.10.450.50">
    <property type="match status" value="2"/>
</dbReference>
<dbReference type="SUPFAM" id="SSF54427">
    <property type="entry name" value="NTF2-like"/>
    <property type="match status" value="2"/>
</dbReference>
<protein>
    <submittedName>
        <fullName evidence="2">Nuclear transport factor 2 family protein</fullName>
    </submittedName>
</protein>
<dbReference type="Proteomes" id="UP001218412">
    <property type="component" value="Chromosome"/>
</dbReference>
<dbReference type="InterPro" id="IPR037401">
    <property type="entry name" value="SnoaL-like"/>
</dbReference>
<name>A0ABY7SZ56_9RHOB</name>
<dbReference type="Pfam" id="PF07366">
    <property type="entry name" value="SnoaL"/>
    <property type="match status" value="1"/>
</dbReference>
<dbReference type="Pfam" id="PF12680">
    <property type="entry name" value="SnoaL_2"/>
    <property type="match status" value="1"/>
</dbReference>
<accession>A0ABY7SZ56</accession>
<dbReference type="PANTHER" id="PTHR38436">
    <property type="entry name" value="POLYKETIDE CYCLASE SNOAL-LIKE DOMAIN"/>
    <property type="match status" value="1"/>
</dbReference>
<evidence type="ECO:0000313" key="3">
    <source>
        <dbReference type="Proteomes" id="UP001218412"/>
    </source>
</evidence>
<reference evidence="2 3" key="1">
    <citation type="submission" date="2021-01" db="EMBL/GenBank/DDBJ databases">
        <title>Biogeographic distribution of Paracoccus.</title>
        <authorList>
            <person name="Hollensteiner J."/>
            <person name="Leineberger J."/>
            <person name="Brinkhoff T."/>
            <person name="Daniel R."/>
        </authorList>
    </citation>
    <scope>NUCLEOTIDE SEQUENCE [LARGE SCALE GENOMIC DNA]</scope>
    <source>
        <strain evidence="2 3">LMG25392</strain>
    </source>
</reference>
<dbReference type="EMBL" id="CP067134">
    <property type="protein sequence ID" value="WCR11511.1"/>
    <property type="molecule type" value="Genomic_DNA"/>
</dbReference>
<dbReference type="InterPro" id="IPR009959">
    <property type="entry name" value="Cyclase_SnoaL-like"/>
</dbReference>
<dbReference type="InterPro" id="IPR032710">
    <property type="entry name" value="NTF2-like_dom_sf"/>
</dbReference>
<keyword evidence="3" id="KW-1185">Reference proteome</keyword>